<dbReference type="Proteomes" id="UP001324634">
    <property type="component" value="Chromosome"/>
</dbReference>
<dbReference type="KEGG" id="psti:SOO65_12180"/>
<proteinExistence type="predicted"/>
<organism evidence="2 3">
    <name type="scientific">Peredibacter starrii</name>
    <dbReference type="NCBI Taxonomy" id="28202"/>
    <lineage>
        <taxon>Bacteria</taxon>
        <taxon>Pseudomonadati</taxon>
        <taxon>Bdellovibrionota</taxon>
        <taxon>Bacteriovoracia</taxon>
        <taxon>Bacteriovoracales</taxon>
        <taxon>Bacteriovoracaceae</taxon>
        <taxon>Peredibacter</taxon>
    </lineage>
</organism>
<protein>
    <submittedName>
        <fullName evidence="2">Uncharacterized protein</fullName>
    </submittedName>
</protein>
<keyword evidence="3" id="KW-1185">Reference proteome</keyword>
<feature type="chain" id="PRO_5043993813" evidence="1">
    <location>
        <begin position="20"/>
        <end position="410"/>
    </location>
</feature>
<dbReference type="AlphaFoldDB" id="A0AAX4HJQ5"/>
<accession>A0AAX4HJQ5</accession>
<dbReference type="EMBL" id="CP139487">
    <property type="protein sequence ID" value="WPU63446.1"/>
    <property type="molecule type" value="Genomic_DNA"/>
</dbReference>
<name>A0AAX4HJQ5_9BACT</name>
<dbReference type="RefSeq" id="WP_321390165.1">
    <property type="nucleotide sequence ID" value="NZ_CP139487.1"/>
</dbReference>
<reference evidence="2 3" key="1">
    <citation type="submission" date="2023-11" db="EMBL/GenBank/DDBJ databases">
        <title>Peredibacter starrii A3.12.</title>
        <authorList>
            <person name="Mitchell R.J."/>
        </authorList>
    </citation>
    <scope>NUCLEOTIDE SEQUENCE [LARGE SCALE GENOMIC DNA]</scope>
    <source>
        <strain evidence="2 3">A3.12</strain>
    </source>
</reference>
<evidence type="ECO:0000313" key="3">
    <source>
        <dbReference type="Proteomes" id="UP001324634"/>
    </source>
</evidence>
<keyword evidence="1" id="KW-0732">Signal</keyword>
<evidence type="ECO:0000313" key="2">
    <source>
        <dbReference type="EMBL" id="WPU63446.1"/>
    </source>
</evidence>
<sequence>MKHWMSLALMFVFLPLAWATPNEDQVLEETLYQDFKQLIHNNTINQRSGLVAFDQSLFVDALWDALDEGDPNAKDVLDSVKTYHYELVEKLRVAILRIKYSRTTTLPAELVNELINVLRTPEVEIKLIYTLAAYEKEILTAGHTDVVELAKTHPEYFDIAEDEVRRKEITDDLIEDLFHKTPDATTYMNGEYVKSVKIFMFCRENRLYPCLMVMRNIHGEVVREADGSIWNHPSLASSAHGLPSYTRNGNTPAGIFTIDSVMPAADQQISFGKFRRMMLNFVPKSKDEVLFKSLLPASSHDQDWWRTSTVARDAGRNLFRIHGTGKINKDPTTPYFPFMRTSGCIAQRENTYGTITYRDQRELLDDIMKAMDLRPSFENEVKVKGILYIVEIDDKAAPVTADDLALRGIL</sequence>
<feature type="signal peptide" evidence="1">
    <location>
        <begin position="1"/>
        <end position="19"/>
    </location>
</feature>
<evidence type="ECO:0000256" key="1">
    <source>
        <dbReference type="SAM" id="SignalP"/>
    </source>
</evidence>
<gene>
    <name evidence="2" type="ORF">SOO65_12180</name>
</gene>